<proteinExistence type="predicted"/>
<accession>A0A3A8B9J4</accession>
<dbReference type="RefSeq" id="WP_121165756.1">
    <property type="nucleotide sequence ID" value="NZ_RAPE01000002.1"/>
</dbReference>
<dbReference type="InterPro" id="IPR019223">
    <property type="entry name" value="DUF2147"/>
</dbReference>
<protein>
    <submittedName>
        <fullName evidence="3">DUF2147 domain-containing protein</fullName>
    </submittedName>
</protein>
<keyword evidence="1" id="KW-0732">Signal</keyword>
<evidence type="ECO:0000313" key="3">
    <source>
        <dbReference type="EMBL" id="RKF14863.1"/>
    </source>
</evidence>
<dbReference type="Pfam" id="PF09917">
    <property type="entry name" value="DUF2147"/>
    <property type="match status" value="1"/>
</dbReference>
<evidence type="ECO:0000256" key="1">
    <source>
        <dbReference type="SAM" id="SignalP"/>
    </source>
</evidence>
<dbReference type="Proteomes" id="UP000281128">
    <property type="component" value="Unassembled WGS sequence"/>
</dbReference>
<dbReference type="AlphaFoldDB" id="A0A3A8B9J4"/>
<name>A0A3A8B9J4_9RHOB</name>
<feature type="domain" description="DUF2147" evidence="2">
    <location>
        <begin position="25"/>
        <end position="127"/>
    </location>
</feature>
<dbReference type="PANTHER" id="PTHR36919">
    <property type="entry name" value="BLR1215 PROTEIN"/>
    <property type="match status" value="1"/>
</dbReference>
<gene>
    <name evidence="3" type="ORF">D6850_08305</name>
</gene>
<feature type="signal peptide" evidence="1">
    <location>
        <begin position="1"/>
        <end position="20"/>
    </location>
</feature>
<dbReference type="PANTHER" id="PTHR36919:SF3">
    <property type="entry name" value="BLL5882 PROTEIN"/>
    <property type="match status" value="1"/>
</dbReference>
<comment type="caution">
    <text evidence="3">The sequence shown here is derived from an EMBL/GenBank/DDBJ whole genome shotgun (WGS) entry which is preliminary data.</text>
</comment>
<reference evidence="3 4" key="1">
    <citation type="submission" date="2018-09" db="EMBL/GenBank/DDBJ databases">
        <title>Roseovarius spongiae sp. nov., isolated from a marine sponge.</title>
        <authorList>
            <person name="Zhuang L."/>
            <person name="Luo L."/>
        </authorList>
    </citation>
    <scope>NUCLEOTIDE SEQUENCE [LARGE SCALE GENOMIC DNA]</scope>
    <source>
        <strain evidence="3 4">HN-E21</strain>
    </source>
</reference>
<keyword evidence="4" id="KW-1185">Reference proteome</keyword>
<feature type="chain" id="PRO_5017266345" evidence="1">
    <location>
        <begin position="21"/>
        <end position="129"/>
    </location>
</feature>
<evidence type="ECO:0000313" key="4">
    <source>
        <dbReference type="Proteomes" id="UP000281128"/>
    </source>
</evidence>
<dbReference type="OrthoDB" id="9811671at2"/>
<organism evidence="3 4">
    <name type="scientific">Roseovarius spongiae</name>
    <dbReference type="NCBI Taxonomy" id="2320272"/>
    <lineage>
        <taxon>Bacteria</taxon>
        <taxon>Pseudomonadati</taxon>
        <taxon>Pseudomonadota</taxon>
        <taxon>Alphaproteobacteria</taxon>
        <taxon>Rhodobacterales</taxon>
        <taxon>Roseobacteraceae</taxon>
        <taxon>Roseovarius</taxon>
    </lineage>
</organism>
<dbReference type="EMBL" id="RAPE01000002">
    <property type="protein sequence ID" value="RKF14863.1"/>
    <property type="molecule type" value="Genomic_DNA"/>
</dbReference>
<dbReference type="Gene3D" id="2.40.128.520">
    <property type="match status" value="1"/>
</dbReference>
<evidence type="ECO:0000259" key="2">
    <source>
        <dbReference type="Pfam" id="PF09917"/>
    </source>
</evidence>
<sequence length="129" mass="13766">MKKIALAAAAAMMAAGTALADPVEGVWQTQPDDGKFAHVRMAPCGPAFCGKIVRAFKDGGNEYKSPNLGKTLVIDMKPEGGGAYKGRVWRPSNDKIYLGKMQLNGDRLALRGCVAGGLICSKQTWVRVK</sequence>